<evidence type="ECO:0000313" key="2">
    <source>
        <dbReference type="Proteomes" id="UP000749559"/>
    </source>
</evidence>
<accession>A0A8J1TIF6</accession>
<gene>
    <name evidence="1" type="ORF">OFUS_LOCUS5063</name>
</gene>
<evidence type="ECO:0000313" key="1">
    <source>
        <dbReference type="EMBL" id="CAH1778094.1"/>
    </source>
</evidence>
<reference evidence="1" key="1">
    <citation type="submission" date="2022-03" db="EMBL/GenBank/DDBJ databases">
        <authorList>
            <person name="Martin C."/>
        </authorList>
    </citation>
    <scope>NUCLEOTIDE SEQUENCE</scope>
</reference>
<sequence length="100" mass="11552">MCHYHKKALYCHVSLPQESIVLSCVTTTRTYCTVMCHYHKKALYYHVSLPQESIVLSCVTTTRKHCKLNTKEKPFNPNVFNLILGFSITVQCTYIIARLP</sequence>
<protein>
    <submittedName>
        <fullName evidence="1">Uncharacterized protein</fullName>
    </submittedName>
</protein>
<proteinExistence type="predicted"/>
<comment type="caution">
    <text evidence="1">The sequence shown here is derived from an EMBL/GenBank/DDBJ whole genome shotgun (WGS) entry which is preliminary data.</text>
</comment>
<name>A0A8J1TIF6_OWEFU</name>
<organism evidence="1 2">
    <name type="scientific">Owenia fusiformis</name>
    <name type="common">Polychaete worm</name>
    <dbReference type="NCBI Taxonomy" id="6347"/>
    <lineage>
        <taxon>Eukaryota</taxon>
        <taxon>Metazoa</taxon>
        <taxon>Spiralia</taxon>
        <taxon>Lophotrochozoa</taxon>
        <taxon>Annelida</taxon>
        <taxon>Polychaeta</taxon>
        <taxon>Sedentaria</taxon>
        <taxon>Canalipalpata</taxon>
        <taxon>Sabellida</taxon>
        <taxon>Oweniida</taxon>
        <taxon>Oweniidae</taxon>
        <taxon>Owenia</taxon>
    </lineage>
</organism>
<dbReference type="EMBL" id="CAIIXF020000002">
    <property type="protein sequence ID" value="CAH1778094.1"/>
    <property type="molecule type" value="Genomic_DNA"/>
</dbReference>
<keyword evidence="2" id="KW-1185">Reference proteome</keyword>
<dbReference type="AlphaFoldDB" id="A0A8J1TIF6"/>
<dbReference type="Proteomes" id="UP000749559">
    <property type="component" value="Unassembled WGS sequence"/>
</dbReference>